<organism evidence="1 2">
    <name type="scientific">Vibrio scophthalmi</name>
    <dbReference type="NCBI Taxonomy" id="45658"/>
    <lineage>
        <taxon>Bacteria</taxon>
        <taxon>Pseudomonadati</taxon>
        <taxon>Pseudomonadota</taxon>
        <taxon>Gammaproteobacteria</taxon>
        <taxon>Vibrionales</taxon>
        <taxon>Vibrionaceae</taxon>
        <taxon>Vibrio</taxon>
    </lineage>
</organism>
<protein>
    <submittedName>
        <fullName evidence="1">Uncharacterized protein</fullName>
    </submittedName>
</protein>
<sequence length="89" mass="10353">MFFKQNTYLCLVVIKTNIDQESNEKRLITNQQKLDIVVNKNIISLNMNHADTLRSHLEKSPTLSTTILQKTLKEVMMFATQENDPMELN</sequence>
<gene>
    <name evidence="1" type="ORF">VSVS05_03462</name>
</gene>
<name>A0A1C7FES3_9VIBR</name>
<accession>A0A1C7FES3</accession>
<evidence type="ECO:0000313" key="1">
    <source>
        <dbReference type="EMBL" id="ANU38500.1"/>
    </source>
</evidence>
<dbReference type="EMBL" id="CP016415">
    <property type="protein sequence ID" value="ANU38500.1"/>
    <property type="molecule type" value="Genomic_DNA"/>
</dbReference>
<proteinExistence type="predicted"/>
<evidence type="ECO:0000313" key="2">
    <source>
        <dbReference type="Proteomes" id="UP000092528"/>
    </source>
</evidence>
<reference evidence="1 2" key="1">
    <citation type="submission" date="2016-07" db="EMBL/GenBank/DDBJ databases">
        <title>Genome sequencing of Vibrio scophthalmi strain VS-05, an isolated from Paralichthys olivaceus.</title>
        <authorList>
            <person name="Han H.-J."/>
        </authorList>
    </citation>
    <scope>NUCLEOTIDE SEQUENCE [LARGE SCALE GENOMIC DNA]</scope>
    <source>
        <strain evidence="1 2">VS-05</strain>
    </source>
</reference>
<dbReference type="AlphaFoldDB" id="A0A1C7FES3"/>
<keyword evidence="2" id="KW-1185">Reference proteome</keyword>
<dbReference type="Proteomes" id="UP000092528">
    <property type="component" value="Chromosome 2"/>
</dbReference>